<accession>A0A5J4PZX4</accession>
<protein>
    <recommendedName>
        <fullName evidence="2">alpha-L-fucosidase</fullName>
        <ecNumber evidence="2">3.2.1.51</ecNumber>
    </recommendedName>
</protein>
<feature type="non-terminal residue" evidence="7">
    <location>
        <position position="115"/>
    </location>
</feature>
<dbReference type="Gene3D" id="3.20.20.80">
    <property type="entry name" value="Glycosidases"/>
    <property type="match status" value="1"/>
</dbReference>
<dbReference type="GO" id="GO:0004560">
    <property type="term" value="F:alpha-L-fucosidase activity"/>
    <property type="evidence" value="ECO:0007669"/>
    <property type="project" value="InterPro"/>
</dbReference>
<feature type="domain" description="Glycoside hydrolase family 29 N-terminal" evidence="6">
    <location>
        <begin position="50"/>
        <end position="115"/>
    </location>
</feature>
<evidence type="ECO:0000256" key="1">
    <source>
        <dbReference type="ARBA" id="ARBA00007951"/>
    </source>
</evidence>
<dbReference type="GO" id="GO:0006004">
    <property type="term" value="P:fucose metabolic process"/>
    <property type="evidence" value="ECO:0007669"/>
    <property type="project" value="TreeGrafter"/>
</dbReference>
<keyword evidence="5" id="KW-0326">Glycosidase</keyword>
<comment type="similarity">
    <text evidence="1">Belongs to the glycosyl hydrolase 29 family.</text>
</comment>
<reference evidence="7" key="1">
    <citation type="submission" date="2019-03" db="EMBL/GenBank/DDBJ databases">
        <title>Single cell metagenomics reveals metabolic interactions within the superorganism composed of flagellate Streblomastix strix and complex community of Bacteroidetes bacteria on its surface.</title>
        <authorList>
            <person name="Treitli S.C."/>
            <person name="Kolisko M."/>
            <person name="Husnik F."/>
            <person name="Keeling P."/>
            <person name="Hampl V."/>
        </authorList>
    </citation>
    <scope>NUCLEOTIDE SEQUENCE</scope>
    <source>
        <strain evidence="7">STM</strain>
    </source>
</reference>
<dbReference type="InterPro" id="IPR057739">
    <property type="entry name" value="Glyco_hydro_29_N"/>
</dbReference>
<dbReference type="PANTHER" id="PTHR10030">
    <property type="entry name" value="ALPHA-L-FUCOSIDASE"/>
    <property type="match status" value="1"/>
</dbReference>
<dbReference type="InterPro" id="IPR017853">
    <property type="entry name" value="GH"/>
</dbReference>
<dbReference type="PANTHER" id="PTHR10030:SF37">
    <property type="entry name" value="ALPHA-L-FUCOSIDASE-RELATED"/>
    <property type="match status" value="1"/>
</dbReference>
<evidence type="ECO:0000256" key="3">
    <source>
        <dbReference type="ARBA" id="ARBA00022729"/>
    </source>
</evidence>
<proteinExistence type="inferred from homology"/>
<dbReference type="Pfam" id="PF01120">
    <property type="entry name" value="Alpha_L_fucos"/>
    <property type="match status" value="1"/>
</dbReference>
<comment type="caution">
    <text evidence="7">The sequence shown here is derived from an EMBL/GenBank/DDBJ whole genome shotgun (WGS) entry which is preliminary data.</text>
</comment>
<dbReference type="EC" id="3.2.1.51" evidence="2"/>
<evidence type="ECO:0000256" key="5">
    <source>
        <dbReference type="ARBA" id="ARBA00023295"/>
    </source>
</evidence>
<dbReference type="GO" id="GO:0005764">
    <property type="term" value="C:lysosome"/>
    <property type="evidence" value="ECO:0007669"/>
    <property type="project" value="TreeGrafter"/>
</dbReference>
<dbReference type="AlphaFoldDB" id="A0A5J4PZX4"/>
<organism evidence="7">
    <name type="scientific">termite gut metagenome</name>
    <dbReference type="NCBI Taxonomy" id="433724"/>
    <lineage>
        <taxon>unclassified sequences</taxon>
        <taxon>metagenomes</taxon>
        <taxon>organismal metagenomes</taxon>
    </lineage>
</organism>
<dbReference type="GO" id="GO:0016139">
    <property type="term" value="P:glycoside catabolic process"/>
    <property type="evidence" value="ECO:0007669"/>
    <property type="project" value="TreeGrafter"/>
</dbReference>
<evidence type="ECO:0000259" key="6">
    <source>
        <dbReference type="Pfam" id="PF01120"/>
    </source>
</evidence>
<dbReference type="SUPFAM" id="SSF51445">
    <property type="entry name" value="(Trans)glycosidases"/>
    <property type="match status" value="1"/>
</dbReference>
<evidence type="ECO:0000256" key="2">
    <source>
        <dbReference type="ARBA" id="ARBA00012662"/>
    </source>
</evidence>
<name>A0A5J4PZX4_9ZZZZ</name>
<keyword evidence="4" id="KW-0378">Hydrolase</keyword>
<dbReference type="EMBL" id="SNRY01005889">
    <property type="protein sequence ID" value="KAA6313863.1"/>
    <property type="molecule type" value="Genomic_DNA"/>
</dbReference>
<sequence>MDLPYIYLQMNNKLAIRLRTGICCLLFLLVFSCSDSTPPEPYGAIPSQAQMDWQQTEYYMFVHFGPNTFTDKEWGDGKENPKVFNPTALDCKQWAATAKAAGMKAIIITAKHHDG</sequence>
<dbReference type="InterPro" id="IPR000933">
    <property type="entry name" value="Glyco_hydro_29"/>
</dbReference>
<evidence type="ECO:0000313" key="7">
    <source>
        <dbReference type="EMBL" id="KAA6313863.1"/>
    </source>
</evidence>
<evidence type="ECO:0000256" key="4">
    <source>
        <dbReference type="ARBA" id="ARBA00022801"/>
    </source>
</evidence>
<keyword evidence="3" id="KW-0732">Signal</keyword>
<gene>
    <name evidence="7" type="ORF">EZS27_035432</name>
</gene>